<sequence>MAICVEISCIWSVVSMLCHVGGGEEGSARHDVMSRLAVGRYGRNGMVFLATVYKYTIESMRRVILLLELELEGELREL</sequence>
<dbReference type="InParanoid" id="E9H2W2"/>
<reference evidence="2 3" key="1">
    <citation type="journal article" date="2011" name="Science">
        <title>The ecoresponsive genome of Daphnia pulex.</title>
        <authorList>
            <person name="Colbourne J.K."/>
            <person name="Pfrender M.E."/>
            <person name="Gilbert D."/>
            <person name="Thomas W.K."/>
            <person name="Tucker A."/>
            <person name="Oakley T.H."/>
            <person name="Tokishita S."/>
            <person name="Aerts A."/>
            <person name="Arnold G.J."/>
            <person name="Basu M.K."/>
            <person name="Bauer D.J."/>
            <person name="Caceres C.E."/>
            <person name="Carmel L."/>
            <person name="Casola C."/>
            <person name="Choi J.H."/>
            <person name="Detter J.C."/>
            <person name="Dong Q."/>
            <person name="Dusheyko S."/>
            <person name="Eads B.D."/>
            <person name="Frohlich T."/>
            <person name="Geiler-Samerotte K.A."/>
            <person name="Gerlach D."/>
            <person name="Hatcher P."/>
            <person name="Jogdeo S."/>
            <person name="Krijgsveld J."/>
            <person name="Kriventseva E.V."/>
            <person name="Kultz D."/>
            <person name="Laforsch C."/>
            <person name="Lindquist E."/>
            <person name="Lopez J."/>
            <person name="Manak J.R."/>
            <person name="Muller J."/>
            <person name="Pangilinan J."/>
            <person name="Patwardhan R.P."/>
            <person name="Pitluck S."/>
            <person name="Pritham E.J."/>
            <person name="Rechtsteiner A."/>
            <person name="Rho M."/>
            <person name="Rogozin I.B."/>
            <person name="Sakarya O."/>
            <person name="Salamov A."/>
            <person name="Schaack S."/>
            <person name="Shapiro H."/>
            <person name="Shiga Y."/>
            <person name="Skalitzky C."/>
            <person name="Smith Z."/>
            <person name="Souvorov A."/>
            <person name="Sung W."/>
            <person name="Tang Z."/>
            <person name="Tsuchiya D."/>
            <person name="Tu H."/>
            <person name="Vos H."/>
            <person name="Wang M."/>
            <person name="Wolf Y.I."/>
            <person name="Yamagata H."/>
            <person name="Yamada T."/>
            <person name="Ye Y."/>
            <person name="Shaw J.R."/>
            <person name="Andrews J."/>
            <person name="Crease T.J."/>
            <person name="Tang H."/>
            <person name="Lucas S.M."/>
            <person name="Robertson H.M."/>
            <person name="Bork P."/>
            <person name="Koonin E.V."/>
            <person name="Zdobnov E.M."/>
            <person name="Grigoriev I.V."/>
            <person name="Lynch M."/>
            <person name="Boore J.L."/>
        </authorList>
    </citation>
    <scope>NUCLEOTIDE SEQUENCE [LARGE SCALE GENOMIC DNA]</scope>
</reference>
<name>E9H2W2_DAPPU</name>
<keyword evidence="1" id="KW-0732">Signal</keyword>
<dbReference type="AlphaFoldDB" id="E9H2W2"/>
<organism evidence="2 3">
    <name type="scientific">Daphnia pulex</name>
    <name type="common">Water flea</name>
    <dbReference type="NCBI Taxonomy" id="6669"/>
    <lineage>
        <taxon>Eukaryota</taxon>
        <taxon>Metazoa</taxon>
        <taxon>Ecdysozoa</taxon>
        <taxon>Arthropoda</taxon>
        <taxon>Crustacea</taxon>
        <taxon>Branchiopoda</taxon>
        <taxon>Diplostraca</taxon>
        <taxon>Cladocera</taxon>
        <taxon>Anomopoda</taxon>
        <taxon>Daphniidae</taxon>
        <taxon>Daphnia</taxon>
    </lineage>
</organism>
<accession>E9H2W2</accession>
<protein>
    <submittedName>
        <fullName evidence="2">Uncharacterized protein</fullName>
    </submittedName>
</protein>
<dbReference type="HOGENOM" id="CLU_2624530_0_0_1"/>
<dbReference type="KEGG" id="dpx:DAPPUDRAFT_252520"/>
<feature type="chain" id="PRO_5003237950" evidence="1">
    <location>
        <begin position="24"/>
        <end position="78"/>
    </location>
</feature>
<dbReference type="Proteomes" id="UP000000305">
    <property type="component" value="Unassembled WGS sequence"/>
</dbReference>
<dbReference type="EMBL" id="GL732587">
    <property type="protein sequence ID" value="EFX73943.1"/>
    <property type="molecule type" value="Genomic_DNA"/>
</dbReference>
<gene>
    <name evidence="2" type="ORF">DAPPUDRAFT_252520</name>
</gene>
<proteinExistence type="predicted"/>
<evidence type="ECO:0000256" key="1">
    <source>
        <dbReference type="SAM" id="SignalP"/>
    </source>
</evidence>
<feature type="signal peptide" evidence="1">
    <location>
        <begin position="1"/>
        <end position="23"/>
    </location>
</feature>
<keyword evidence="3" id="KW-1185">Reference proteome</keyword>
<evidence type="ECO:0000313" key="3">
    <source>
        <dbReference type="Proteomes" id="UP000000305"/>
    </source>
</evidence>
<evidence type="ECO:0000313" key="2">
    <source>
        <dbReference type="EMBL" id="EFX73943.1"/>
    </source>
</evidence>